<dbReference type="Proteomes" id="UP001464555">
    <property type="component" value="Unassembled WGS sequence"/>
</dbReference>
<dbReference type="EC" id="3.1.21.7" evidence="6"/>
<evidence type="ECO:0000256" key="3">
    <source>
        <dbReference type="ARBA" id="ARBA00022722"/>
    </source>
</evidence>
<dbReference type="HAMAP" id="MF_00801">
    <property type="entry name" value="Endonuclease_5"/>
    <property type="match status" value="1"/>
</dbReference>
<keyword evidence="6" id="KW-0460">Magnesium</keyword>
<keyword evidence="4 6" id="KW-0255">Endonuclease</keyword>
<sequence length="240" mass="26755">MKEEIMLNYDDTSLVEATEIQNEMRHRVSLVTETRNITTIAGGDISHNKDTDTVFAGIVVLSYPDMQLLSYSLVVAETKFPYVPQYLGFREVPPLLLAWEQLPQKPDLVVLDGQGVTHPRRMGIASHFGLLTDHPSIGCAKNMLFGNYNPLGLDKMSTSPISSYNEIMGYALRTKAGVKPVYISPGHKVSVKDSLSIMEKCVLKHRIPEPTRLAHEKVNLFRVGKLKAGYHVTDVQGSLF</sequence>
<keyword evidence="6" id="KW-0479">Metal-binding</keyword>
<protein>
    <recommendedName>
        <fullName evidence="6">Endonuclease V</fullName>
        <ecNumber evidence="6">3.1.21.7</ecNumber>
    </recommendedName>
    <alternativeName>
        <fullName evidence="6">Deoxyinosine 3'endonuclease</fullName>
    </alternativeName>
    <alternativeName>
        <fullName evidence="6">Deoxyribonuclease V</fullName>
        <shortName evidence="6">DNase V</shortName>
    </alternativeName>
</protein>
<dbReference type="EMBL" id="JBBYHR010000010">
    <property type="protein sequence ID" value="MEL1245855.1"/>
    <property type="molecule type" value="Genomic_DNA"/>
</dbReference>
<evidence type="ECO:0000256" key="5">
    <source>
        <dbReference type="ARBA" id="ARBA00022801"/>
    </source>
</evidence>
<evidence type="ECO:0000256" key="2">
    <source>
        <dbReference type="ARBA" id="ARBA00022490"/>
    </source>
</evidence>
<feature type="binding site" evidence="6">
    <location>
        <position position="44"/>
    </location>
    <ligand>
        <name>Mg(2+)</name>
        <dbReference type="ChEBI" id="CHEBI:18420"/>
    </ligand>
</feature>
<evidence type="ECO:0000313" key="8">
    <source>
        <dbReference type="Proteomes" id="UP001464555"/>
    </source>
</evidence>
<evidence type="ECO:0000256" key="6">
    <source>
        <dbReference type="HAMAP-Rule" id="MF_00801"/>
    </source>
</evidence>
<comment type="similarity">
    <text evidence="6">Belongs to the endonuclease V family.</text>
</comment>
<dbReference type="GO" id="GO:0043737">
    <property type="term" value="F:deoxyribonuclease V activity"/>
    <property type="evidence" value="ECO:0007669"/>
    <property type="project" value="UniProtKB-EC"/>
</dbReference>
<keyword evidence="3 6" id="KW-0540">Nuclease</keyword>
<dbReference type="CDD" id="cd06559">
    <property type="entry name" value="Endonuclease_V"/>
    <property type="match status" value="1"/>
</dbReference>
<dbReference type="Pfam" id="PF04493">
    <property type="entry name" value="Endonuclease_5"/>
    <property type="match status" value="1"/>
</dbReference>
<keyword evidence="5 6" id="KW-0378">Hydrolase</keyword>
<keyword evidence="2 6" id="KW-0963">Cytoplasm</keyword>
<comment type="caution">
    <text evidence="7">The sequence shown here is derived from an EMBL/GenBank/DDBJ whole genome shotgun (WGS) entry which is preliminary data.</text>
</comment>
<reference evidence="7 8" key="1">
    <citation type="submission" date="2024-04" db="EMBL/GenBank/DDBJ databases">
        <title>Flavobacterium sp. DGU11 16S ribosomal RNA gene Genome sequencing and assembly.</title>
        <authorList>
            <person name="Park S."/>
        </authorList>
    </citation>
    <scope>NUCLEOTIDE SEQUENCE [LARGE SCALE GENOMIC DNA]</scope>
    <source>
        <strain evidence="7 8">DGU11</strain>
    </source>
</reference>
<name>A0ABU9I0A6_9FLAO</name>
<dbReference type="InterPro" id="IPR007581">
    <property type="entry name" value="Endonuclease-V"/>
</dbReference>
<proteinExistence type="inferred from homology"/>
<dbReference type="PANTHER" id="PTHR28511">
    <property type="entry name" value="ENDONUCLEASE V"/>
    <property type="match status" value="1"/>
</dbReference>
<keyword evidence="8" id="KW-1185">Reference proteome</keyword>
<comment type="catalytic activity">
    <reaction evidence="6">
        <text>Endonucleolytic cleavage at apurinic or apyrimidinic sites to products with a 5'-phosphate.</text>
        <dbReference type="EC" id="3.1.21.7"/>
    </reaction>
</comment>
<comment type="subcellular location">
    <subcellularLocation>
        <location evidence="1 6">Cytoplasm</location>
    </subcellularLocation>
</comment>
<comment type="cofactor">
    <cofactor evidence="6">
        <name>Mg(2+)</name>
        <dbReference type="ChEBI" id="CHEBI:18420"/>
    </cofactor>
</comment>
<keyword evidence="6" id="KW-0234">DNA repair</keyword>
<gene>
    <name evidence="6 7" type="primary">nfi</name>
    <name evidence="7" type="ORF">AAEO56_16395</name>
</gene>
<evidence type="ECO:0000313" key="7">
    <source>
        <dbReference type="EMBL" id="MEL1245855.1"/>
    </source>
</evidence>
<organism evidence="7 8">
    <name type="scientific">Flavobacterium arundinis</name>
    <dbReference type="NCBI Taxonomy" id="3139143"/>
    <lineage>
        <taxon>Bacteria</taxon>
        <taxon>Pseudomonadati</taxon>
        <taxon>Bacteroidota</taxon>
        <taxon>Flavobacteriia</taxon>
        <taxon>Flavobacteriales</taxon>
        <taxon>Flavobacteriaceae</taxon>
        <taxon>Flavobacterium</taxon>
    </lineage>
</organism>
<accession>A0ABU9I0A6</accession>
<keyword evidence="6" id="KW-0227">DNA damage</keyword>
<feature type="site" description="Interaction with target DNA" evidence="6">
    <location>
        <position position="82"/>
    </location>
</feature>
<dbReference type="PANTHER" id="PTHR28511:SF1">
    <property type="entry name" value="ENDONUCLEASE V"/>
    <property type="match status" value="1"/>
</dbReference>
<feature type="binding site" evidence="6">
    <location>
        <position position="112"/>
    </location>
    <ligand>
        <name>Mg(2+)</name>
        <dbReference type="ChEBI" id="CHEBI:18420"/>
    </ligand>
</feature>
<dbReference type="RefSeq" id="WP_341698152.1">
    <property type="nucleotide sequence ID" value="NZ_JBBYHR010000010.1"/>
</dbReference>
<evidence type="ECO:0000256" key="4">
    <source>
        <dbReference type="ARBA" id="ARBA00022759"/>
    </source>
</evidence>
<evidence type="ECO:0000256" key="1">
    <source>
        <dbReference type="ARBA" id="ARBA00004496"/>
    </source>
</evidence>
<dbReference type="NCBIfam" id="NF008629">
    <property type="entry name" value="PRK11617.1"/>
    <property type="match status" value="1"/>
</dbReference>
<comment type="function">
    <text evidence="6">DNA repair enzyme involved in the repair of deaminated bases. Selectively cleaves double-stranded DNA at the second phosphodiester bond 3' to a deoxyinosine leaving behind the intact lesion on the nicked DNA.</text>
</comment>
<dbReference type="Gene3D" id="3.30.2170.10">
    <property type="entry name" value="archaeoglobus fulgidus dsm 4304 superfamily"/>
    <property type="match status" value="1"/>
</dbReference>